<reference evidence="2" key="2">
    <citation type="submission" date="2015-07" db="EMBL/GenBank/DDBJ databases">
        <title>Contrasting host-pathogen interactions and genome evolution in two generalist and specialist microsporidian pathogens of mosquitoes.</title>
        <authorList>
            <consortium name="The Broad Institute Genomics Platform"/>
            <consortium name="The Broad Institute Genome Sequencing Center for Infectious Disease"/>
            <person name="Cuomo C.A."/>
            <person name="Sanscrainte N.D."/>
            <person name="Goldberg J.M."/>
            <person name="Heiman D."/>
            <person name="Young S."/>
            <person name="Zeng Q."/>
            <person name="Becnel J.J."/>
            <person name="Birren B.W."/>
        </authorList>
    </citation>
    <scope>NUCLEOTIDE SEQUENCE [LARGE SCALE GENOMIC DNA]</scope>
    <source>
        <strain evidence="2">USNM 41457</strain>
    </source>
</reference>
<dbReference type="EMBL" id="AFBI03000020">
    <property type="protein sequence ID" value="EJW04290.1"/>
    <property type="molecule type" value="Genomic_DNA"/>
</dbReference>
<dbReference type="OrthoDB" id="2192914at2759"/>
<dbReference type="OMA" id="IEICKEM"/>
<dbReference type="AlphaFoldDB" id="J9DP16"/>
<sequence>MYYKKRVKLDVSSFAWSKDELELSRELKKMYKEIKKMFTIALLHLKLENIHYEDSEINSSSSSDINLNCVHNSDKVEPEKVLSNHKKASNGTNISEFSRNNNFGSKLSIKKRFQDVFAFYDASNVFMTKILEELFKKPLNSKKNLFIIFNKLLKMFLLFDIARFKYHDLFVQLSLEKKECSSLQDDFLYKRASIFAAINMPMAHLFMSFFCKESDEIYVPTELFKRCSLNLESRRCEHVYLLASLMCHYDDFPYCRVFFCGLFNRFFYSEFLTKQIELLEEFKQAYYVILTEIK</sequence>
<proteinExistence type="predicted"/>
<keyword evidence="2" id="KW-1185">Reference proteome</keyword>
<protein>
    <submittedName>
        <fullName evidence="1">Uncharacterized protein</fullName>
    </submittedName>
</protein>
<dbReference type="Proteomes" id="UP000003163">
    <property type="component" value="Unassembled WGS sequence"/>
</dbReference>
<evidence type="ECO:0000313" key="1">
    <source>
        <dbReference type="EMBL" id="EJW04290.1"/>
    </source>
</evidence>
<dbReference type="InParanoid" id="J9DP16"/>
<name>J9DP16_EDHAE</name>
<organism evidence="1 2">
    <name type="scientific">Edhazardia aedis (strain USNM 41457)</name>
    <name type="common">Microsporidian parasite</name>
    <dbReference type="NCBI Taxonomy" id="1003232"/>
    <lineage>
        <taxon>Eukaryota</taxon>
        <taxon>Fungi</taxon>
        <taxon>Fungi incertae sedis</taxon>
        <taxon>Microsporidia</taxon>
        <taxon>Edhazardia</taxon>
    </lineage>
</organism>
<reference evidence="1 2" key="1">
    <citation type="submission" date="2011-08" db="EMBL/GenBank/DDBJ databases">
        <authorList>
            <person name="Liu Z.J."/>
            <person name="Shi F.L."/>
            <person name="Lu J.Q."/>
            <person name="Li M."/>
            <person name="Wang Z.L."/>
        </authorList>
    </citation>
    <scope>NUCLEOTIDE SEQUENCE [LARGE SCALE GENOMIC DNA]</scope>
    <source>
        <strain evidence="1 2">USNM 41457</strain>
    </source>
</reference>
<gene>
    <name evidence="1" type="ORF">EDEG_01446</name>
</gene>
<dbReference type="VEuPathDB" id="MicrosporidiaDB:EDEG_01446"/>
<accession>J9DP16</accession>
<evidence type="ECO:0000313" key="2">
    <source>
        <dbReference type="Proteomes" id="UP000003163"/>
    </source>
</evidence>
<dbReference type="HOGENOM" id="CLU_946734_0_0_1"/>
<comment type="caution">
    <text evidence="1">The sequence shown here is derived from an EMBL/GenBank/DDBJ whole genome shotgun (WGS) entry which is preliminary data.</text>
</comment>